<evidence type="ECO:0000313" key="2">
    <source>
        <dbReference type="EMBL" id="GAA0512905.1"/>
    </source>
</evidence>
<comment type="caution">
    <text evidence="2">The sequence shown here is derived from an EMBL/GenBank/DDBJ whole genome shotgun (WGS) entry which is preliminary data.</text>
</comment>
<evidence type="ECO:0000256" key="1">
    <source>
        <dbReference type="SAM" id="SignalP"/>
    </source>
</evidence>
<name>A0ABN1C7W6_9DEIO</name>
<keyword evidence="3" id="KW-1185">Reference proteome</keyword>
<reference evidence="2 3" key="1">
    <citation type="journal article" date="2019" name="Int. J. Syst. Evol. Microbiol.">
        <title>The Global Catalogue of Microorganisms (GCM) 10K type strain sequencing project: providing services to taxonomists for standard genome sequencing and annotation.</title>
        <authorList>
            <consortium name="The Broad Institute Genomics Platform"/>
            <consortium name="The Broad Institute Genome Sequencing Center for Infectious Disease"/>
            <person name="Wu L."/>
            <person name="Ma J."/>
        </authorList>
    </citation>
    <scope>NUCLEOTIDE SEQUENCE [LARGE SCALE GENOMIC DNA]</scope>
    <source>
        <strain evidence="2 3">JCM 14368</strain>
    </source>
</reference>
<organism evidence="2 3">
    <name type="scientific">Deinococcus depolymerans</name>
    <dbReference type="NCBI Taxonomy" id="392408"/>
    <lineage>
        <taxon>Bacteria</taxon>
        <taxon>Thermotogati</taxon>
        <taxon>Deinococcota</taxon>
        <taxon>Deinococci</taxon>
        <taxon>Deinococcales</taxon>
        <taxon>Deinococcaceae</taxon>
        <taxon>Deinococcus</taxon>
    </lineage>
</organism>
<dbReference type="PROSITE" id="PS51257">
    <property type="entry name" value="PROKAR_LIPOPROTEIN"/>
    <property type="match status" value="1"/>
</dbReference>
<feature type="chain" id="PRO_5046333115" description="Lipoprotein" evidence="1">
    <location>
        <begin position="23"/>
        <end position="150"/>
    </location>
</feature>
<gene>
    <name evidence="2" type="ORF">GCM10008937_20760</name>
</gene>
<dbReference type="EMBL" id="BAAADB010000019">
    <property type="protein sequence ID" value="GAA0512905.1"/>
    <property type="molecule type" value="Genomic_DNA"/>
</dbReference>
<dbReference type="Proteomes" id="UP001500191">
    <property type="component" value="Unassembled WGS sequence"/>
</dbReference>
<keyword evidence="1" id="KW-0732">Signal</keyword>
<evidence type="ECO:0000313" key="3">
    <source>
        <dbReference type="Proteomes" id="UP001500191"/>
    </source>
</evidence>
<accession>A0ABN1C7W6</accession>
<sequence>MRFLSLLPLTVLLAACAPSATTEDTFKGPLVEGEQWTISGSDQNNKPLDGKVVVPGAPQYDRTDREWYYRNEGARIYFQERSGEFQVWDTRNPARFVICIVRAPYRYDEQQRRFAGISLSGSLAEINAVFAKLSGSGTRLTGGDCTVTRL</sequence>
<dbReference type="RefSeq" id="WP_343758513.1">
    <property type="nucleotide sequence ID" value="NZ_BAAADB010000019.1"/>
</dbReference>
<feature type="signal peptide" evidence="1">
    <location>
        <begin position="1"/>
        <end position="22"/>
    </location>
</feature>
<proteinExistence type="predicted"/>
<protein>
    <recommendedName>
        <fullName evidence="4">Lipoprotein</fullName>
    </recommendedName>
</protein>
<evidence type="ECO:0008006" key="4">
    <source>
        <dbReference type="Google" id="ProtNLM"/>
    </source>
</evidence>